<evidence type="ECO:0000313" key="4">
    <source>
        <dbReference type="Proteomes" id="UP000218785"/>
    </source>
</evidence>
<sequence length="84" mass="9643">MSSINISLPEVMQAFVEEQVVQGGYGSISEYLQALISQDQKRKAQNKIEEDLIAGLESGEVIEVNDEWWEQKRTHLINQLHEDK</sequence>
<dbReference type="KEGG" id="ttq:NIES37_12390"/>
<evidence type="ECO:0000256" key="1">
    <source>
        <dbReference type="ARBA" id="ARBA00008580"/>
    </source>
</evidence>
<dbReference type="InterPro" id="IPR010985">
    <property type="entry name" value="Ribbon_hlx_hlx"/>
</dbReference>
<dbReference type="InterPro" id="IPR022789">
    <property type="entry name" value="ParD"/>
</dbReference>
<evidence type="ECO:0000313" key="3">
    <source>
        <dbReference type="EMBL" id="BAY97301.1"/>
    </source>
</evidence>
<dbReference type="Gene3D" id="6.10.10.120">
    <property type="entry name" value="Antitoxin ParD1-like"/>
    <property type="match status" value="1"/>
</dbReference>
<keyword evidence="4" id="KW-1185">Reference proteome</keyword>
<comment type="similarity">
    <text evidence="1">Belongs to the ParD antitoxin family.</text>
</comment>
<protein>
    <submittedName>
        <fullName evidence="3">Putative addiction module antidote protein, CopG/Arc/MetJ family</fullName>
    </submittedName>
</protein>
<reference evidence="3 4" key="1">
    <citation type="submission" date="2017-06" db="EMBL/GenBank/DDBJ databases">
        <title>Genome sequencing of cyanobaciteial culture collection at National Institute for Environmental Studies (NIES).</title>
        <authorList>
            <person name="Hirose Y."/>
            <person name="Shimura Y."/>
            <person name="Fujisawa T."/>
            <person name="Nakamura Y."/>
            <person name="Kawachi M."/>
        </authorList>
    </citation>
    <scope>NUCLEOTIDE SEQUENCE [LARGE SCALE GENOMIC DNA]</scope>
    <source>
        <strain evidence="3 4">NIES-37</strain>
    </source>
</reference>
<keyword evidence="2" id="KW-1277">Toxin-antitoxin system</keyword>
<dbReference type="GO" id="GO:0006355">
    <property type="term" value="P:regulation of DNA-templated transcription"/>
    <property type="evidence" value="ECO:0007669"/>
    <property type="project" value="InterPro"/>
</dbReference>
<dbReference type="Proteomes" id="UP000218785">
    <property type="component" value="Chromosome"/>
</dbReference>
<name>A0A1Z4MV55_9CYAN</name>
<proteinExistence type="inferred from homology"/>
<dbReference type="PANTHER" id="PTHR36582">
    <property type="entry name" value="ANTITOXIN PARD"/>
    <property type="match status" value="1"/>
</dbReference>
<dbReference type="EMBL" id="AP018248">
    <property type="protein sequence ID" value="BAY97301.1"/>
    <property type="molecule type" value="Genomic_DNA"/>
</dbReference>
<evidence type="ECO:0000256" key="2">
    <source>
        <dbReference type="ARBA" id="ARBA00022649"/>
    </source>
</evidence>
<dbReference type="SUPFAM" id="SSF47598">
    <property type="entry name" value="Ribbon-helix-helix"/>
    <property type="match status" value="1"/>
</dbReference>
<gene>
    <name evidence="3" type="ORF">NIES37_12390</name>
</gene>
<dbReference type="AlphaFoldDB" id="A0A1Z4MV55"/>
<organism evidence="3 4">
    <name type="scientific">Tolypothrix tenuis PCC 7101</name>
    <dbReference type="NCBI Taxonomy" id="231146"/>
    <lineage>
        <taxon>Bacteria</taxon>
        <taxon>Bacillati</taxon>
        <taxon>Cyanobacteriota</taxon>
        <taxon>Cyanophyceae</taxon>
        <taxon>Nostocales</taxon>
        <taxon>Tolypothrichaceae</taxon>
        <taxon>Tolypothrix</taxon>
    </lineage>
</organism>
<dbReference type="PANTHER" id="PTHR36582:SF2">
    <property type="entry name" value="ANTITOXIN PARD"/>
    <property type="match status" value="1"/>
</dbReference>
<accession>A0A1Z4MV55</accession>
<dbReference type="InterPro" id="IPR038296">
    <property type="entry name" value="ParD_sf"/>
</dbReference>
<dbReference type="RefSeq" id="WP_096574378.1">
    <property type="nucleotide sequence ID" value="NZ_CAWNJS010000001.1"/>
</dbReference>
<dbReference type="Pfam" id="PF03693">
    <property type="entry name" value="ParD_antitoxin"/>
    <property type="match status" value="1"/>
</dbReference>